<sequence>MRFTHPDGTTVHLAYCTNVHPAETLDGVLAQLTRYAEPVRHRLGIDRLGVGLWLSRPAVTELNTAPGAVARLRAELDARGLEVVTLNAFPYRGFHDRAVKKSVYRPDWSEPARLEHTLDCARLLAALLPDDAARGSVSTLPLAWREPWTTDRADRVNRQLDRLAQGLAALAADTGRPVRVGFEPEPGCVIENTAQAARLLADVDPRWLGVCLDTCHTAVGFEDAPTACARLGEAGLPVVKAQVSCALAVDDPQDPAARAALWEFAEPRFLHQTRESLRGRLLAVDDLPDALGGALPGAGPWRVHFHTPLHATPRPPLRSTGNELLAALETLVGGPAALTDHLEVETYTWSVLPGGTGPGARQSGIADGIADELAWARDTLTRLGLKEGKHEVTR</sequence>
<protein>
    <submittedName>
        <fullName evidence="2">Metabolite traffic protein EboE</fullName>
    </submittedName>
</protein>
<evidence type="ECO:0000313" key="2">
    <source>
        <dbReference type="EMBL" id="WUT42001.1"/>
    </source>
</evidence>
<dbReference type="Gene3D" id="3.20.20.150">
    <property type="entry name" value="Divalent-metal-dependent TIM barrel enzymes"/>
    <property type="match status" value="1"/>
</dbReference>
<dbReference type="InterPro" id="IPR050312">
    <property type="entry name" value="IolE/XylAMocC-like"/>
</dbReference>
<feature type="domain" description="Xylose isomerase-like TIM barrel" evidence="1">
    <location>
        <begin position="60"/>
        <end position="233"/>
    </location>
</feature>
<dbReference type="RefSeq" id="WP_329260248.1">
    <property type="nucleotide sequence ID" value="NZ_CP109011.1"/>
</dbReference>
<dbReference type="InterPro" id="IPR036237">
    <property type="entry name" value="Xyl_isomerase-like_sf"/>
</dbReference>
<proteinExistence type="predicted"/>
<name>A0ABZ1WR36_9ACTN</name>
<accession>A0ABZ1WR36</accession>
<dbReference type="Pfam" id="PF01261">
    <property type="entry name" value="AP_endonuc_2"/>
    <property type="match status" value="1"/>
</dbReference>
<evidence type="ECO:0000259" key="1">
    <source>
        <dbReference type="Pfam" id="PF01261"/>
    </source>
</evidence>
<dbReference type="NCBIfam" id="NF035939">
    <property type="entry name" value="TIM_EboE"/>
    <property type="match status" value="1"/>
</dbReference>
<gene>
    <name evidence="2" type="primary">eboE</name>
    <name evidence="2" type="ORF">OG929_06825</name>
</gene>
<dbReference type="InterPro" id="IPR018246">
    <property type="entry name" value="AP_endonuc_F2_Zn_BS"/>
</dbReference>
<dbReference type="PANTHER" id="PTHR12110:SF53">
    <property type="entry name" value="BLR5974 PROTEIN"/>
    <property type="match status" value="1"/>
</dbReference>
<dbReference type="InterPro" id="IPR013022">
    <property type="entry name" value="Xyl_isomerase-like_TIM-brl"/>
</dbReference>
<reference evidence="2" key="1">
    <citation type="submission" date="2022-10" db="EMBL/GenBank/DDBJ databases">
        <title>The complete genomes of actinobacterial strains from the NBC collection.</title>
        <authorList>
            <person name="Joergensen T.S."/>
            <person name="Alvarez Arevalo M."/>
            <person name="Sterndorff E.B."/>
            <person name="Faurdal D."/>
            <person name="Vuksanovic O."/>
            <person name="Mourched A.-S."/>
            <person name="Charusanti P."/>
            <person name="Shaw S."/>
            <person name="Blin K."/>
            <person name="Weber T."/>
        </authorList>
    </citation>
    <scope>NUCLEOTIDE SEQUENCE</scope>
    <source>
        <strain evidence="2">NBC_00686</strain>
    </source>
</reference>
<evidence type="ECO:0000313" key="3">
    <source>
        <dbReference type="Proteomes" id="UP001432168"/>
    </source>
</evidence>
<organism evidence="2 3">
    <name type="scientific">Streptomyces pseudovenezuelae</name>
    <dbReference type="NCBI Taxonomy" id="67350"/>
    <lineage>
        <taxon>Bacteria</taxon>
        <taxon>Bacillati</taxon>
        <taxon>Actinomycetota</taxon>
        <taxon>Actinomycetes</taxon>
        <taxon>Kitasatosporales</taxon>
        <taxon>Streptomycetaceae</taxon>
        <taxon>Streptomyces</taxon>
        <taxon>Streptomyces aurantiacus group</taxon>
    </lineage>
</organism>
<dbReference type="Proteomes" id="UP001432168">
    <property type="component" value="Chromosome"/>
</dbReference>
<dbReference type="PROSITE" id="PS00730">
    <property type="entry name" value="AP_NUCLEASE_F2_2"/>
    <property type="match status" value="1"/>
</dbReference>
<dbReference type="SUPFAM" id="SSF51658">
    <property type="entry name" value="Xylose isomerase-like"/>
    <property type="match status" value="1"/>
</dbReference>
<keyword evidence="3" id="KW-1185">Reference proteome</keyword>
<dbReference type="EMBL" id="CP109011">
    <property type="protein sequence ID" value="WUT42001.1"/>
    <property type="molecule type" value="Genomic_DNA"/>
</dbReference>
<dbReference type="PANTHER" id="PTHR12110">
    <property type="entry name" value="HYDROXYPYRUVATE ISOMERASE"/>
    <property type="match status" value="1"/>
</dbReference>